<dbReference type="PROSITE" id="PS50850">
    <property type="entry name" value="MFS"/>
    <property type="match status" value="1"/>
</dbReference>
<evidence type="ECO:0000256" key="5">
    <source>
        <dbReference type="ARBA" id="ARBA00022989"/>
    </source>
</evidence>
<dbReference type="InterPro" id="IPR036259">
    <property type="entry name" value="MFS_trans_sf"/>
</dbReference>
<proteinExistence type="inferred from homology"/>
<dbReference type="InterPro" id="IPR051788">
    <property type="entry name" value="MFS_Transporter"/>
</dbReference>
<dbReference type="GO" id="GO:0022857">
    <property type="term" value="F:transmembrane transporter activity"/>
    <property type="evidence" value="ECO:0007669"/>
    <property type="project" value="InterPro"/>
</dbReference>
<evidence type="ECO:0000256" key="2">
    <source>
        <dbReference type="ARBA" id="ARBA00008335"/>
    </source>
</evidence>
<gene>
    <name evidence="10" type="ORF">QCA50_011172</name>
    <name evidence="9" type="ORF">QCA50_020407</name>
</gene>
<keyword evidence="11" id="KW-1185">Reference proteome</keyword>
<protein>
    <recommendedName>
        <fullName evidence="8">Major facilitator superfamily (MFS) profile domain-containing protein</fullName>
    </recommendedName>
</protein>
<dbReference type="AlphaFoldDB" id="A0AAW0F965"/>
<dbReference type="Pfam" id="PF07690">
    <property type="entry name" value="MFS_1"/>
    <property type="match status" value="1"/>
</dbReference>
<feature type="transmembrane region" description="Helical" evidence="7">
    <location>
        <begin position="447"/>
        <end position="465"/>
    </location>
</feature>
<keyword evidence="3" id="KW-0813">Transport</keyword>
<evidence type="ECO:0000313" key="11">
    <source>
        <dbReference type="Proteomes" id="UP001385951"/>
    </source>
</evidence>
<evidence type="ECO:0000256" key="6">
    <source>
        <dbReference type="ARBA" id="ARBA00023136"/>
    </source>
</evidence>
<dbReference type="Proteomes" id="UP001385951">
    <property type="component" value="Unassembled WGS sequence"/>
</dbReference>
<feature type="transmembrane region" description="Helical" evidence="7">
    <location>
        <begin position="412"/>
        <end position="435"/>
    </location>
</feature>
<feature type="transmembrane region" description="Helical" evidence="7">
    <location>
        <begin position="293"/>
        <end position="318"/>
    </location>
</feature>
<sequence length="472" mass="51024">MALSAVETVVTPSTKVKGHVARPARDSIKLSTLEHSDGPSAAQIDNDIPQYNSSPEKGLFTKTNLHFATLCWCLFLAGWNDGTIGPLLPRVQGVYDVNFTIVSLIFIFNTVGFVAASIANVLLTDYFGFGVVLLLSTREPARIVSNFLAQVMVIGSLIQSTGYVLSAIAPPFPVFVLAYFLSGFGIALQDAGCSGYIAAVNDSTRMGIMHAIYGFGTFASPLVSTQFAQLPRWSFHYLVSLGMSLVNIAMLSTVFRFRTQEKCLEEIGHTIPPAPIANSSGSKYKQIFKRKDVHLLAFFILVGVGVASTIGSWIVTYIIDVRGGNSSSGYINSGLGAGITLGRVALLWFNNKIGERRVIFIYNILVIGLLMVVWFVPSLIGNAIAISFVGFFSGPLYPIVMNHAGRIIPAWILTGCIAWIAGFGQAGSALVPFIMGVLASNTSIRSLQPFLVSLSTFMLFLWILVPNARRPD</sequence>
<evidence type="ECO:0000313" key="9">
    <source>
        <dbReference type="EMBL" id="KAK7676663.1"/>
    </source>
</evidence>
<accession>A0AAW0F965</accession>
<dbReference type="InterPro" id="IPR011701">
    <property type="entry name" value="MFS"/>
</dbReference>
<evidence type="ECO:0000256" key="7">
    <source>
        <dbReference type="SAM" id="Phobius"/>
    </source>
</evidence>
<dbReference type="EMBL" id="JASBNA010000109">
    <property type="protein sequence ID" value="KAK7676663.1"/>
    <property type="molecule type" value="Genomic_DNA"/>
</dbReference>
<comment type="caution">
    <text evidence="9">The sequence shown here is derived from an EMBL/GenBank/DDBJ whole genome shotgun (WGS) entry which is preliminary data.</text>
</comment>
<dbReference type="GO" id="GO:0012505">
    <property type="term" value="C:endomembrane system"/>
    <property type="evidence" value="ECO:0007669"/>
    <property type="project" value="UniProtKB-SubCell"/>
</dbReference>
<feature type="transmembrane region" description="Helical" evidence="7">
    <location>
        <begin position="99"/>
        <end position="123"/>
    </location>
</feature>
<evidence type="ECO:0000259" key="8">
    <source>
        <dbReference type="PROSITE" id="PS50850"/>
    </source>
</evidence>
<evidence type="ECO:0000256" key="4">
    <source>
        <dbReference type="ARBA" id="ARBA00022692"/>
    </source>
</evidence>
<dbReference type="GO" id="GO:0016020">
    <property type="term" value="C:membrane"/>
    <property type="evidence" value="ECO:0007669"/>
    <property type="project" value="TreeGrafter"/>
</dbReference>
<feature type="domain" description="Major facilitator superfamily (MFS) profile" evidence="8">
    <location>
        <begin position="66"/>
        <end position="469"/>
    </location>
</feature>
<comment type="subcellular location">
    <subcellularLocation>
        <location evidence="1">Endomembrane system</location>
        <topology evidence="1">Multi-pass membrane protein</topology>
    </subcellularLocation>
</comment>
<keyword evidence="6 7" id="KW-0472">Membrane</keyword>
<feature type="transmembrane region" description="Helical" evidence="7">
    <location>
        <begin position="358"/>
        <end position="377"/>
    </location>
</feature>
<dbReference type="EMBL" id="JASBNA010000019">
    <property type="protein sequence ID" value="KAK7685826.1"/>
    <property type="molecule type" value="Genomic_DNA"/>
</dbReference>
<feature type="transmembrane region" description="Helical" evidence="7">
    <location>
        <begin position="330"/>
        <end position="349"/>
    </location>
</feature>
<keyword evidence="4 7" id="KW-0812">Transmembrane</keyword>
<organism evidence="9 11">
    <name type="scientific">Cerrena zonata</name>
    <dbReference type="NCBI Taxonomy" id="2478898"/>
    <lineage>
        <taxon>Eukaryota</taxon>
        <taxon>Fungi</taxon>
        <taxon>Dikarya</taxon>
        <taxon>Basidiomycota</taxon>
        <taxon>Agaricomycotina</taxon>
        <taxon>Agaricomycetes</taxon>
        <taxon>Polyporales</taxon>
        <taxon>Cerrenaceae</taxon>
        <taxon>Cerrena</taxon>
    </lineage>
</organism>
<name>A0AAW0F965_9APHY</name>
<reference evidence="9 11" key="1">
    <citation type="submission" date="2022-09" db="EMBL/GenBank/DDBJ databases">
        <authorList>
            <person name="Palmer J.M."/>
        </authorList>
    </citation>
    <scope>NUCLEOTIDE SEQUENCE [LARGE SCALE GENOMIC DNA]</scope>
    <source>
        <strain evidence="9 11">DSM 7382</strain>
    </source>
</reference>
<keyword evidence="5 7" id="KW-1133">Transmembrane helix</keyword>
<dbReference type="InterPro" id="IPR020846">
    <property type="entry name" value="MFS_dom"/>
</dbReference>
<feature type="transmembrane region" description="Helical" evidence="7">
    <location>
        <begin position="235"/>
        <end position="255"/>
    </location>
</feature>
<dbReference type="PANTHER" id="PTHR23514">
    <property type="entry name" value="BYPASS OF STOP CODON PROTEIN 6"/>
    <property type="match status" value="1"/>
</dbReference>
<feature type="transmembrane region" description="Helical" evidence="7">
    <location>
        <begin position="211"/>
        <end position="229"/>
    </location>
</feature>
<feature type="transmembrane region" description="Helical" evidence="7">
    <location>
        <begin position="383"/>
        <end position="400"/>
    </location>
</feature>
<evidence type="ECO:0000313" key="10">
    <source>
        <dbReference type="EMBL" id="KAK7685826.1"/>
    </source>
</evidence>
<evidence type="ECO:0000256" key="1">
    <source>
        <dbReference type="ARBA" id="ARBA00004127"/>
    </source>
</evidence>
<dbReference type="PANTHER" id="PTHR23514:SF3">
    <property type="entry name" value="BYPASS OF STOP CODON PROTEIN 6"/>
    <property type="match status" value="1"/>
</dbReference>
<dbReference type="SUPFAM" id="SSF103473">
    <property type="entry name" value="MFS general substrate transporter"/>
    <property type="match status" value="1"/>
</dbReference>
<comment type="similarity">
    <text evidence="2">Belongs to the major facilitator superfamily.</text>
</comment>
<evidence type="ECO:0000256" key="3">
    <source>
        <dbReference type="ARBA" id="ARBA00022448"/>
    </source>
</evidence>
<dbReference type="Gene3D" id="1.20.1250.20">
    <property type="entry name" value="MFS general substrate transporter like domains"/>
    <property type="match status" value="1"/>
</dbReference>